<evidence type="ECO:0000256" key="1">
    <source>
        <dbReference type="SAM" id="MobiDB-lite"/>
    </source>
</evidence>
<gene>
    <name evidence="2" type="ORF">ACFQ5G_36380</name>
</gene>
<feature type="region of interest" description="Disordered" evidence="1">
    <location>
        <begin position="318"/>
        <end position="343"/>
    </location>
</feature>
<evidence type="ECO:0000313" key="3">
    <source>
        <dbReference type="Proteomes" id="UP001597183"/>
    </source>
</evidence>
<dbReference type="Proteomes" id="UP001597183">
    <property type="component" value="Unassembled WGS sequence"/>
</dbReference>
<accession>A0ABW4AKR9</accession>
<reference evidence="3" key="1">
    <citation type="journal article" date="2019" name="Int. J. Syst. Evol. Microbiol.">
        <title>The Global Catalogue of Microorganisms (GCM) 10K type strain sequencing project: providing services to taxonomists for standard genome sequencing and annotation.</title>
        <authorList>
            <consortium name="The Broad Institute Genomics Platform"/>
            <consortium name="The Broad Institute Genome Sequencing Center for Infectious Disease"/>
            <person name="Wu L."/>
            <person name="Ma J."/>
        </authorList>
    </citation>
    <scope>NUCLEOTIDE SEQUENCE [LARGE SCALE GENOMIC DNA]</scope>
    <source>
        <strain evidence="3">CCM 7526</strain>
    </source>
</reference>
<evidence type="ECO:0008006" key="4">
    <source>
        <dbReference type="Google" id="ProtNLM"/>
    </source>
</evidence>
<proteinExistence type="predicted"/>
<name>A0ABW4AKR9_9ACTN</name>
<comment type="caution">
    <text evidence="2">The sequence shown here is derived from an EMBL/GenBank/DDBJ whole genome shotgun (WGS) entry which is preliminary data.</text>
</comment>
<dbReference type="RefSeq" id="WP_317795709.1">
    <property type="nucleotide sequence ID" value="NZ_AP028461.1"/>
</dbReference>
<organism evidence="2 3">
    <name type="scientific">Actinoplanes sichuanensis</name>
    <dbReference type="NCBI Taxonomy" id="512349"/>
    <lineage>
        <taxon>Bacteria</taxon>
        <taxon>Bacillati</taxon>
        <taxon>Actinomycetota</taxon>
        <taxon>Actinomycetes</taxon>
        <taxon>Micromonosporales</taxon>
        <taxon>Micromonosporaceae</taxon>
        <taxon>Actinoplanes</taxon>
    </lineage>
</organism>
<sequence length="592" mass="63488">MASSDMAGDDRRFAIKADAFYVRHDDGVWLRNNRGSFTIRGESAYPLVAALFSRLDGRRSVEQICADLPAPARRSVSGLLGTLHRNGFVKQLHHPPEQVPDWMRERYATHLAFLDHHGDRPVHRFQTVRSAPVVCAGQGTALRAAVGALAEFGFAAVTVVAAAADAAAVAPITGDGWQVVTAPDWTAVADLPHWRTAAYVLLAVDDADPARLAGLQVRMHTEGRSVAVLGRCGARVVALPGGTLQRCWECAWRRLTPPVTGDAGDLPTALVPATIAALHLVQRAFAALAGITLADAETVASVEPLAPVVRVHTVHPHPWCRHHPERRPPDAPDDEPVRPDLPFAEDDPALVAVSDRIVAATGEWTDRIAGPLLSVGEQEVDQLPLAGSCCRTSDPQATADDHTEQTLLCRAVSPREARNQVVLFTLEHLARQLSAADRVVYGAGWSVAEAEYRAALAAAYAAPPGDHRRLPPDSRDDRPLRLFLIETLAAADRPWSETSLEHLDSGFVRARVRTTGGPETVGVGLDERHAVDQALLHAVTPGTTVAHLAPPADTWSAALTRIRRPHPAPAPQPPFLAGHAHLAAVTLPGDPT</sequence>
<protein>
    <recommendedName>
        <fullName evidence="4">YcaO domain-containing protein</fullName>
    </recommendedName>
</protein>
<dbReference type="Gene3D" id="3.90.930.60">
    <property type="match status" value="1"/>
</dbReference>
<feature type="compositionally biased region" description="Basic and acidic residues" evidence="1">
    <location>
        <begin position="326"/>
        <end position="338"/>
    </location>
</feature>
<keyword evidence="3" id="KW-1185">Reference proteome</keyword>
<evidence type="ECO:0000313" key="2">
    <source>
        <dbReference type="EMBL" id="MFD1370848.1"/>
    </source>
</evidence>
<dbReference type="EMBL" id="JBHTMK010000048">
    <property type="protein sequence ID" value="MFD1370848.1"/>
    <property type="molecule type" value="Genomic_DNA"/>
</dbReference>